<dbReference type="InterPro" id="IPR035709">
    <property type="entry name" value="YoaB-like"/>
</dbReference>
<dbReference type="PANTHER" id="PTHR47328">
    <property type="match status" value="1"/>
</dbReference>
<dbReference type="AlphaFoldDB" id="A0A5E4UES6"/>
<evidence type="ECO:0000313" key="2">
    <source>
        <dbReference type="Proteomes" id="UP000334380"/>
    </source>
</evidence>
<accession>A0A5E4UES6</accession>
<name>A0A5E4UES6_9BURK</name>
<dbReference type="EMBL" id="CABPRU010000003">
    <property type="protein sequence ID" value="VVD96729.1"/>
    <property type="molecule type" value="Genomic_DNA"/>
</dbReference>
<dbReference type="OrthoDB" id="6899345at2"/>
<protein>
    <submittedName>
        <fullName evidence="1">Cytochrome C2</fullName>
    </submittedName>
</protein>
<dbReference type="SUPFAM" id="SSF55298">
    <property type="entry name" value="YjgF-like"/>
    <property type="match status" value="1"/>
</dbReference>
<dbReference type="Proteomes" id="UP000334380">
    <property type="component" value="Unassembled WGS sequence"/>
</dbReference>
<dbReference type="InterPro" id="IPR006175">
    <property type="entry name" value="YjgF/YER057c/UK114"/>
</dbReference>
<sequence>MSDIQRFDFRKRIHMSVVHGGTVYLTGQVGTANKPAAEQMQEILAKVEALLAQAGSSKSRILNATLILADVADYGAVNEVWDAWVDKENAPSRSTLQAQLASKGLFVELIVIAAA</sequence>
<dbReference type="Pfam" id="PF01042">
    <property type="entry name" value="Ribonuc_L-PSP"/>
    <property type="match status" value="1"/>
</dbReference>
<dbReference type="CDD" id="cd06150">
    <property type="entry name" value="YjgF_YER057c_UK114_like_2"/>
    <property type="match status" value="1"/>
</dbReference>
<gene>
    <name evidence="1" type="ORF">PTE31013_01926</name>
</gene>
<reference evidence="1 2" key="1">
    <citation type="submission" date="2019-08" db="EMBL/GenBank/DDBJ databases">
        <authorList>
            <person name="Peeters C."/>
        </authorList>
    </citation>
    <scope>NUCLEOTIDE SEQUENCE [LARGE SCALE GENOMIC DNA]</scope>
    <source>
        <strain evidence="1 2">LMG 31013</strain>
    </source>
</reference>
<evidence type="ECO:0000313" key="1">
    <source>
        <dbReference type="EMBL" id="VVD96729.1"/>
    </source>
</evidence>
<keyword evidence="2" id="KW-1185">Reference proteome</keyword>
<organism evidence="1 2">
    <name type="scientific">Pandoraea terrigena</name>
    <dbReference type="NCBI Taxonomy" id="2508292"/>
    <lineage>
        <taxon>Bacteria</taxon>
        <taxon>Pseudomonadati</taxon>
        <taxon>Pseudomonadota</taxon>
        <taxon>Betaproteobacteria</taxon>
        <taxon>Burkholderiales</taxon>
        <taxon>Burkholderiaceae</taxon>
        <taxon>Pandoraea</taxon>
    </lineage>
</organism>
<dbReference type="RefSeq" id="WP_150612564.1">
    <property type="nucleotide sequence ID" value="NZ_CABPRU010000003.1"/>
</dbReference>
<proteinExistence type="predicted"/>
<dbReference type="Gene3D" id="3.30.1330.40">
    <property type="entry name" value="RutC-like"/>
    <property type="match status" value="1"/>
</dbReference>
<dbReference type="InterPro" id="IPR035959">
    <property type="entry name" value="RutC-like_sf"/>
</dbReference>
<dbReference type="PANTHER" id="PTHR47328:SF1">
    <property type="entry name" value="RUTC FAMILY PROTEIN YOAB"/>
    <property type="match status" value="1"/>
</dbReference>